<dbReference type="SUPFAM" id="SSF51735">
    <property type="entry name" value="NAD(P)-binding Rossmann-fold domains"/>
    <property type="match status" value="1"/>
</dbReference>
<dbReference type="InterPro" id="IPR036291">
    <property type="entry name" value="NAD(P)-bd_dom_sf"/>
</dbReference>
<reference evidence="4" key="1">
    <citation type="submission" date="2017-04" db="EMBL/GenBank/DDBJ databases">
        <authorList>
            <person name="Varghese N."/>
            <person name="Submissions S."/>
        </authorList>
    </citation>
    <scope>NUCLEOTIDE SEQUENCE [LARGE SCALE GENOMIC DNA]</scope>
    <source>
        <strain evidence="4">B4P</strain>
    </source>
</reference>
<dbReference type="FunFam" id="3.40.50.720:FF:000084">
    <property type="entry name" value="Short-chain dehydrogenase reductase"/>
    <property type="match status" value="1"/>
</dbReference>
<protein>
    <submittedName>
        <fullName evidence="3">NAD(P)-dependent dehydrogenase, short-chain alcohol dehydrogenase family</fullName>
    </submittedName>
</protein>
<accession>A0A1X7FT97</accession>
<evidence type="ECO:0000256" key="1">
    <source>
        <dbReference type="ARBA" id="ARBA00006484"/>
    </source>
</evidence>
<dbReference type="EMBL" id="FXAF01000008">
    <property type="protein sequence ID" value="SMF58413.1"/>
    <property type="molecule type" value="Genomic_DNA"/>
</dbReference>
<dbReference type="STRING" id="464029.SAMN02982989_0785"/>
<evidence type="ECO:0000313" key="3">
    <source>
        <dbReference type="EMBL" id="SMF58413.1"/>
    </source>
</evidence>
<dbReference type="Gene3D" id="3.40.50.720">
    <property type="entry name" value="NAD(P)-binding Rossmann-like Domain"/>
    <property type="match status" value="1"/>
</dbReference>
<organism evidence="3 4">
    <name type="scientific">Xaviernesmea oryzae</name>
    <dbReference type="NCBI Taxonomy" id="464029"/>
    <lineage>
        <taxon>Bacteria</taxon>
        <taxon>Pseudomonadati</taxon>
        <taxon>Pseudomonadota</taxon>
        <taxon>Alphaproteobacteria</taxon>
        <taxon>Hyphomicrobiales</taxon>
        <taxon>Rhizobiaceae</taxon>
        <taxon>Rhizobium/Agrobacterium group</taxon>
        <taxon>Xaviernesmea</taxon>
    </lineage>
</organism>
<comment type="similarity">
    <text evidence="1">Belongs to the short-chain dehydrogenases/reductases (SDR) family.</text>
</comment>
<dbReference type="PANTHER" id="PTHR24321">
    <property type="entry name" value="DEHYDROGENASES, SHORT CHAIN"/>
    <property type="match status" value="1"/>
</dbReference>
<dbReference type="PRINTS" id="PR00081">
    <property type="entry name" value="GDHRDH"/>
</dbReference>
<dbReference type="RefSeq" id="WP_085423700.1">
    <property type="nucleotide sequence ID" value="NZ_FXAF01000008.1"/>
</dbReference>
<keyword evidence="4" id="KW-1185">Reference proteome</keyword>
<dbReference type="GO" id="GO:0016491">
    <property type="term" value="F:oxidoreductase activity"/>
    <property type="evidence" value="ECO:0007669"/>
    <property type="project" value="UniProtKB-KW"/>
</dbReference>
<dbReference type="Pfam" id="PF13561">
    <property type="entry name" value="adh_short_C2"/>
    <property type="match status" value="1"/>
</dbReference>
<proteinExistence type="inferred from homology"/>
<gene>
    <name evidence="3" type="ORF">SAMN02982989_0785</name>
</gene>
<dbReference type="CDD" id="cd05233">
    <property type="entry name" value="SDR_c"/>
    <property type="match status" value="1"/>
</dbReference>
<sequence length="252" mass="26585">MPLLDNKTCIITGGAGSLGLAAAKLFLDEGANVALIDLSMQALEQAAKDLPKDRVELIAADVSRATDAALYVGRTVGRFGPLDVLFSNAGNFGRVAPIHDYPEDVFDRVLEVHVKGAFLAAKHAVPQMNDGGSIIITSSVAGMRGDAGVYAYITAKHAQVGLMRCLAKELASRRIRVNTIHPGPIDNAFQLHVEKGLGEAIGGDGTEFFNARIPLGRHGTPEEIARSVLYLASDQSSFVTGTTLMVDGGMSV</sequence>
<keyword evidence="2" id="KW-0560">Oxidoreductase</keyword>
<dbReference type="AlphaFoldDB" id="A0A1X7FT97"/>
<dbReference type="InterPro" id="IPR002347">
    <property type="entry name" value="SDR_fam"/>
</dbReference>
<name>A0A1X7FT97_9HYPH</name>
<dbReference type="PRINTS" id="PR00080">
    <property type="entry name" value="SDRFAMILY"/>
</dbReference>
<dbReference type="OrthoDB" id="5457012at2"/>
<evidence type="ECO:0000313" key="4">
    <source>
        <dbReference type="Proteomes" id="UP000192903"/>
    </source>
</evidence>
<dbReference type="Proteomes" id="UP000192903">
    <property type="component" value="Unassembled WGS sequence"/>
</dbReference>
<evidence type="ECO:0000256" key="2">
    <source>
        <dbReference type="ARBA" id="ARBA00023002"/>
    </source>
</evidence>
<dbReference type="PANTHER" id="PTHR24321:SF8">
    <property type="entry name" value="ESTRADIOL 17-BETA-DEHYDROGENASE 8-RELATED"/>
    <property type="match status" value="1"/>
</dbReference>